<comment type="caution">
    <text evidence="1">The sequence shown here is derived from an EMBL/GenBank/DDBJ whole genome shotgun (WGS) entry which is preliminary data.</text>
</comment>
<accession>A0A437P5D0</accession>
<evidence type="ECO:0000313" key="1">
    <source>
        <dbReference type="EMBL" id="RVU17481.1"/>
    </source>
</evidence>
<dbReference type="RefSeq" id="WP_127730060.1">
    <property type="nucleotide sequence ID" value="NZ_SACP01000012.1"/>
</dbReference>
<organism evidence="1 2">
    <name type="scientific">Methylobacterium oryzihabitans</name>
    <dbReference type="NCBI Taxonomy" id="2499852"/>
    <lineage>
        <taxon>Bacteria</taxon>
        <taxon>Pseudomonadati</taxon>
        <taxon>Pseudomonadota</taxon>
        <taxon>Alphaproteobacteria</taxon>
        <taxon>Hyphomicrobiales</taxon>
        <taxon>Methylobacteriaceae</taxon>
        <taxon>Methylobacterium</taxon>
    </lineage>
</organism>
<gene>
    <name evidence="1" type="ORF">EOE48_13925</name>
</gene>
<proteinExistence type="predicted"/>
<sequence>MDHREGAARAGGVSARDAIHGATALLMGGELRTVDDYQRRAAEIGRVPVTCPIALSVAMAAEAVLIRQSRKLALRSVRL</sequence>
<name>A0A437P5D0_9HYPH</name>
<protein>
    <submittedName>
        <fullName evidence="1">Uncharacterized protein</fullName>
    </submittedName>
</protein>
<dbReference type="EMBL" id="SACP01000012">
    <property type="protein sequence ID" value="RVU17481.1"/>
    <property type="molecule type" value="Genomic_DNA"/>
</dbReference>
<keyword evidence="2" id="KW-1185">Reference proteome</keyword>
<reference evidence="1 2" key="1">
    <citation type="submission" date="2019-01" db="EMBL/GenBank/DDBJ databases">
        <authorList>
            <person name="Chen W.-M."/>
        </authorList>
    </citation>
    <scope>NUCLEOTIDE SEQUENCE [LARGE SCALE GENOMIC DNA]</scope>
    <source>
        <strain evidence="1 2">TER-1</strain>
    </source>
</reference>
<evidence type="ECO:0000313" key="2">
    <source>
        <dbReference type="Proteomes" id="UP000286997"/>
    </source>
</evidence>
<dbReference type="AlphaFoldDB" id="A0A437P5D0"/>
<dbReference type="Proteomes" id="UP000286997">
    <property type="component" value="Unassembled WGS sequence"/>
</dbReference>